<sequence length="502" mass="53791">MSSVITVARFTLTAWTRETAGQLRLPGSTVKVFAALSVVGAVAFGTILALMVSGTEGALQLTLTPGSLSFMLGGSFLTIAFLTTLFSVLGPSRNCLATVLEMLPVSRRAVFVGLQIPVLALSYILSFSLCIPSLAVLWRSKVDWWSAAVASILLVAFLASAQLLILTLFQSLGFGFRRWLRLPRYYASSFAGVCCFAASILLVWVDALPLPESMADTVEAPRNFAMHRVWGRTLAPLWTGVPLWWLDFVLALLWLVIPLGLMLLVARLDVDNQEDVTLRLFANAPFPRNHILAAAYIDGMQLLRSHQFMVLVLLLAIGLGGVVTLGSQPDLRLFAAAAAPSLAIAPCFIGMQSYGLTSRTHWLQRHLTARANAWAAPKIIACATISFAIGVLFVGALFAAGLLTAEQWPRLIPDAVLAWTAAMIGGVLVPFSREQPLASGATGFTIFLIYCASSSAARWAGAQLGKQFGDVAYLGEAIASVPIGLIQALALGLVVMRVSKDV</sequence>
<protein>
    <submittedName>
        <fullName evidence="2">Uncharacterized protein</fullName>
    </submittedName>
</protein>
<proteinExistence type="predicted"/>
<keyword evidence="3" id="KW-1185">Reference proteome</keyword>
<feature type="transmembrane region" description="Helical" evidence="1">
    <location>
        <begin position="438"/>
        <end position="457"/>
    </location>
</feature>
<feature type="transmembrane region" description="Helical" evidence="1">
    <location>
        <begin position="477"/>
        <end position="496"/>
    </location>
</feature>
<feature type="transmembrane region" description="Helical" evidence="1">
    <location>
        <begin position="185"/>
        <end position="205"/>
    </location>
</feature>
<feature type="transmembrane region" description="Helical" evidence="1">
    <location>
        <begin position="32"/>
        <end position="54"/>
    </location>
</feature>
<feature type="transmembrane region" description="Helical" evidence="1">
    <location>
        <begin position="333"/>
        <end position="357"/>
    </location>
</feature>
<dbReference type="EMBL" id="SMRU01000020">
    <property type="protein sequence ID" value="TDF93105.1"/>
    <property type="molecule type" value="Genomic_DNA"/>
</dbReference>
<evidence type="ECO:0000313" key="3">
    <source>
        <dbReference type="Proteomes" id="UP000295511"/>
    </source>
</evidence>
<feature type="transmembrane region" description="Helical" evidence="1">
    <location>
        <begin position="378"/>
        <end position="405"/>
    </location>
</feature>
<dbReference type="RefSeq" id="WP_133205358.1">
    <property type="nucleotide sequence ID" value="NZ_SMRU01000020.1"/>
</dbReference>
<evidence type="ECO:0000256" key="1">
    <source>
        <dbReference type="SAM" id="Phobius"/>
    </source>
</evidence>
<feature type="transmembrane region" description="Helical" evidence="1">
    <location>
        <begin position="66"/>
        <end position="89"/>
    </location>
</feature>
<feature type="transmembrane region" description="Helical" evidence="1">
    <location>
        <begin position="144"/>
        <end position="173"/>
    </location>
</feature>
<comment type="caution">
    <text evidence="2">The sequence shown here is derived from an EMBL/GenBank/DDBJ whole genome shotgun (WGS) entry which is preliminary data.</text>
</comment>
<keyword evidence="1" id="KW-0812">Transmembrane</keyword>
<dbReference type="AlphaFoldDB" id="A0A4R5KEK3"/>
<feature type="transmembrane region" description="Helical" evidence="1">
    <location>
        <begin position="308"/>
        <end position="327"/>
    </location>
</feature>
<organism evidence="2 3">
    <name type="scientific">Arthrobacter terricola</name>
    <dbReference type="NCBI Taxonomy" id="2547396"/>
    <lineage>
        <taxon>Bacteria</taxon>
        <taxon>Bacillati</taxon>
        <taxon>Actinomycetota</taxon>
        <taxon>Actinomycetes</taxon>
        <taxon>Micrococcales</taxon>
        <taxon>Micrococcaceae</taxon>
        <taxon>Arthrobacter</taxon>
    </lineage>
</organism>
<feature type="transmembrane region" description="Helical" evidence="1">
    <location>
        <begin position="411"/>
        <end position="431"/>
    </location>
</feature>
<reference evidence="2 3" key="1">
    <citation type="submission" date="2019-03" db="EMBL/GenBank/DDBJ databases">
        <title>Whole genome sequence of Arthrobacter sp JH1-1.</title>
        <authorList>
            <person name="Trinh H.N."/>
        </authorList>
    </citation>
    <scope>NUCLEOTIDE SEQUENCE [LARGE SCALE GENOMIC DNA]</scope>
    <source>
        <strain evidence="2 3">JH1-1</strain>
    </source>
</reference>
<accession>A0A4R5KEK3</accession>
<feature type="transmembrane region" description="Helical" evidence="1">
    <location>
        <begin position="243"/>
        <end position="265"/>
    </location>
</feature>
<dbReference type="Proteomes" id="UP000295511">
    <property type="component" value="Unassembled WGS sequence"/>
</dbReference>
<keyword evidence="1" id="KW-0472">Membrane</keyword>
<gene>
    <name evidence="2" type="ORF">E1809_16635</name>
</gene>
<evidence type="ECO:0000313" key="2">
    <source>
        <dbReference type="EMBL" id="TDF93105.1"/>
    </source>
</evidence>
<feature type="transmembrane region" description="Helical" evidence="1">
    <location>
        <begin position="110"/>
        <end position="138"/>
    </location>
</feature>
<name>A0A4R5KEK3_9MICC</name>
<dbReference type="OrthoDB" id="5143016at2"/>
<keyword evidence="1" id="KW-1133">Transmembrane helix</keyword>